<dbReference type="InterPro" id="IPR016032">
    <property type="entry name" value="Sig_transdc_resp-reg_C-effctor"/>
</dbReference>
<dbReference type="GO" id="GO:0003677">
    <property type="term" value="F:DNA binding"/>
    <property type="evidence" value="ECO:0007669"/>
    <property type="project" value="UniProtKB-KW"/>
</dbReference>
<evidence type="ECO:0000259" key="4">
    <source>
        <dbReference type="PROSITE" id="PS50043"/>
    </source>
</evidence>
<dbReference type="AlphaFoldDB" id="A0A085V6F5"/>
<evidence type="ECO:0000256" key="3">
    <source>
        <dbReference type="ARBA" id="ARBA00023163"/>
    </source>
</evidence>
<organism evidence="5 6">
    <name type="scientific">Pseudomonas syringae</name>
    <dbReference type="NCBI Taxonomy" id="317"/>
    <lineage>
        <taxon>Bacteria</taxon>
        <taxon>Pseudomonadati</taxon>
        <taxon>Pseudomonadota</taxon>
        <taxon>Gammaproteobacteria</taxon>
        <taxon>Pseudomonadales</taxon>
        <taxon>Pseudomonadaceae</taxon>
        <taxon>Pseudomonas</taxon>
    </lineage>
</organism>
<sequence length="78" mass="8958">MTNVHRHLATPTVQLTVKEMEVLQWAAMGKSAWEISRIQDRTEAAVNFHMCNIRRKFGVNSLRAALIKAIEQRVIVLE</sequence>
<protein>
    <submittedName>
        <fullName evidence="5">LuxR family transcriptional regulator</fullName>
    </submittedName>
</protein>
<feature type="domain" description="HTH luxR-type" evidence="4">
    <location>
        <begin position="8"/>
        <end position="73"/>
    </location>
</feature>
<dbReference type="PROSITE" id="PS50043">
    <property type="entry name" value="HTH_LUXR_2"/>
    <property type="match status" value="1"/>
</dbReference>
<dbReference type="InterPro" id="IPR000792">
    <property type="entry name" value="Tscrpt_reg_LuxR_C"/>
</dbReference>
<gene>
    <name evidence="5" type="ORF">IV02_14530</name>
</gene>
<reference evidence="5 6" key="1">
    <citation type="submission" date="2014-07" db="EMBL/GenBank/DDBJ databases">
        <title>Draft Genome Sequences of Environmental Pseudomonas syringae strains.</title>
        <authorList>
            <person name="Baltrus D.A."/>
            <person name="Berge O."/>
            <person name="Morris C."/>
        </authorList>
    </citation>
    <scope>NUCLEOTIDE SEQUENCE [LARGE SCALE GENOMIC DNA]</scope>
    <source>
        <strain evidence="5 6">CEB003</strain>
    </source>
</reference>
<evidence type="ECO:0000313" key="5">
    <source>
        <dbReference type="EMBL" id="KFE51018.1"/>
    </source>
</evidence>
<keyword evidence="1" id="KW-0805">Transcription regulation</keyword>
<dbReference type="SUPFAM" id="SSF46894">
    <property type="entry name" value="C-terminal effector domain of the bipartite response regulators"/>
    <property type="match status" value="1"/>
</dbReference>
<keyword evidence="2" id="KW-0238">DNA-binding</keyword>
<comment type="caution">
    <text evidence="5">The sequence shown here is derived from an EMBL/GenBank/DDBJ whole genome shotgun (WGS) entry which is preliminary data.</text>
</comment>
<dbReference type="GO" id="GO:0006355">
    <property type="term" value="P:regulation of DNA-templated transcription"/>
    <property type="evidence" value="ECO:0007669"/>
    <property type="project" value="InterPro"/>
</dbReference>
<dbReference type="PANTHER" id="PTHR44688:SF16">
    <property type="entry name" value="DNA-BINDING TRANSCRIPTIONAL ACTIVATOR DEVR_DOSR"/>
    <property type="match status" value="1"/>
</dbReference>
<dbReference type="Pfam" id="PF00196">
    <property type="entry name" value="GerE"/>
    <property type="match status" value="1"/>
</dbReference>
<dbReference type="InterPro" id="IPR036388">
    <property type="entry name" value="WH-like_DNA-bd_sf"/>
</dbReference>
<dbReference type="CDD" id="cd06170">
    <property type="entry name" value="LuxR_C_like"/>
    <property type="match status" value="1"/>
</dbReference>
<dbReference type="Proteomes" id="UP000028643">
    <property type="component" value="Unassembled WGS sequence"/>
</dbReference>
<evidence type="ECO:0000256" key="2">
    <source>
        <dbReference type="ARBA" id="ARBA00023125"/>
    </source>
</evidence>
<keyword evidence="3" id="KW-0804">Transcription</keyword>
<dbReference type="PATRIC" id="fig|317.174.peg.2973"/>
<accession>A0A085V6F5</accession>
<dbReference type="Gene3D" id="1.10.10.10">
    <property type="entry name" value="Winged helix-like DNA-binding domain superfamily/Winged helix DNA-binding domain"/>
    <property type="match status" value="1"/>
</dbReference>
<evidence type="ECO:0000256" key="1">
    <source>
        <dbReference type="ARBA" id="ARBA00023015"/>
    </source>
</evidence>
<proteinExistence type="predicted"/>
<dbReference type="PANTHER" id="PTHR44688">
    <property type="entry name" value="DNA-BINDING TRANSCRIPTIONAL ACTIVATOR DEVR_DOSR"/>
    <property type="match status" value="1"/>
</dbReference>
<dbReference type="SMART" id="SM00421">
    <property type="entry name" value="HTH_LUXR"/>
    <property type="match status" value="1"/>
</dbReference>
<dbReference type="EMBL" id="JPQT01000107">
    <property type="protein sequence ID" value="KFE51018.1"/>
    <property type="molecule type" value="Genomic_DNA"/>
</dbReference>
<evidence type="ECO:0000313" key="6">
    <source>
        <dbReference type="Proteomes" id="UP000028643"/>
    </source>
</evidence>
<name>A0A085V6F5_PSESX</name>